<organism evidence="2 3">
    <name type="scientific">Pythium insidiosum</name>
    <name type="common">Pythiosis disease agent</name>
    <dbReference type="NCBI Taxonomy" id="114742"/>
    <lineage>
        <taxon>Eukaryota</taxon>
        <taxon>Sar</taxon>
        <taxon>Stramenopiles</taxon>
        <taxon>Oomycota</taxon>
        <taxon>Peronosporomycetes</taxon>
        <taxon>Pythiales</taxon>
        <taxon>Pythiaceae</taxon>
        <taxon>Pythium</taxon>
    </lineage>
</organism>
<feature type="compositionally biased region" description="Acidic residues" evidence="1">
    <location>
        <begin position="166"/>
        <end position="176"/>
    </location>
</feature>
<reference evidence="2" key="1">
    <citation type="submission" date="2021-12" db="EMBL/GenBank/DDBJ databases">
        <title>Prjna785345.</title>
        <authorList>
            <person name="Rujirawat T."/>
            <person name="Krajaejun T."/>
        </authorList>
    </citation>
    <scope>NUCLEOTIDE SEQUENCE</scope>
    <source>
        <strain evidence="2">Pi057C3</strain>
    </source>
</reference>
<feature type="compositionally biased region" description="Low complexity" evidence="1">
    <location>
        <begin position="848"/>
        <end position="863"/>
    </location>
</feature>
<dbReference type="EMBL" id="JAKCXM010000151">
    <property type="protein sequence ID" value="KAJ0400587.1"/>
    <property type="molecule type" value="Genomic_DNA"/>
</dbReference>
<proteinExistence type="predicted"/>
<evidence type="ECO:0000313" key="2">
    <source>
        <dbReference type="EMBL" id="KAJ0400587.1"/>
    </source>
</evidence>
<protein>
    <submittedName>
        <fullName evidence="2">Uncharacterized protein</fullName>
    </submittedName>
</protein>
<feature type="region of interest" description="Disordered" evidence="1">
    <location>
        <begin position="119"/>
        <end position="189"/>
    </location>
</feature>
<feature type="region of interest" description="Disordered" evidence="1">
    <location>
        <begin position="609"/>
        <end position="636"/>
    </location>
</feature>
<evidence type="ECO:0000313" key="3">
    <source>
        <dbReference type="Proteomes" id="UP001209570"/>
    </source>
</evidence>
<feature type="region of interest" description="Disordered" evidence="1">
    <location>
        <begin position="220"/>
        <end position="302"/>
    </location>
</feature>
<name>A0AAD5LGU0_PYTIN</name>
<feature type="region of interest" description="Disordered" evidence="1">
    <location>
        <begin position="848"/>
        <end position="882"/>
    </location>
</feature>
<feature type="compositionally biased region" description="Polar residues" evidence="1">
    <location>
        <begin position="260"/>
        <end position="271"/>
    </location>
</feature>
<keyword evidence="3" id="KW-1185">Reference proteome</keyword>
<dbReference type="Proteomes" id="UP001209570">
    <property type="component" value="Unassembled WGS sequence"/>
</dbReference>
<feature type="compositionally biased region" description="Basic and acidic residues" evidence="1">
    <location>
        <begin position="122"/>
        <end position="134"/>
    </location>
</feature>
<gene>
    <name evidence="2" type="ORF">P43SY_009505</name>
</gene>
<comment type="caution">
    <text evidence="2">The sequence shown here is derived from an EMBL/GenBank/DDBJ whole genome shotgun (WGS) entry which is preliminary data.</text>
</comment>
<sequence>MQRDRLEGWMVKQIELADLAKETVIQLPSPKAPASPAIWSPRSAVGSPRRRHFFGHSAPQRPITSTPEELGEDGGAGRMRSRHLAQSRIALASATSAIGDIDASDSVARQWRLRFEDPDENHEERGRVDRRQLLKDPAWGGSPPRTSPTRPALASPRQSAQGAEQDKDDASDDDEAGPQSPRGDDVDLSSPLLLWGVSRDYILEYIRQSIMPTTLSTHGRLTGKWKAAPPSSEEEDGRYSPRHVAETSPPVGVLPPLSARSKSVVSSPRTSKQLRRGTARRPTVETAPTSPRVKTPRGQERSIQRVLAELRADPKLWEAFQRDVQRYLDEQRQKIRENKLRVALSPRAPEVLAERKKRHDARLAETQRQRERLMQEQGARLEAKLLAYQRRVLRYADGGDDHGVQTVAHRRCKMWLVVVAFANASLALRRGLHQGKQRLVVERMQTAAARAIQHVWRKWKWRHASKHTVVIYTWLRRCLWRLLFRVRCRRKARHATVLQRFMLDHFSGSRETGNFNRMMVRWRSKVIHSQRFAMAFLQCTRARLHALSLWWDQLDHERQRIERQAHEKLLPTTDEKEAEWNAIVSGGTRRGAFLRRGSFALSTRALVTGSSSNSSANSSNGSGSGPTASGGAAAAGAPGSSVVSLARMAGKSTRQLLDQMDERLTTMQQVLTPIEIQRLQQHAFHVVKVPRAVKMRLLLEHLRAMRKDFISRFSAHHEQLTRSSYTREVRLVDARAIVQSGSSWDHWLVDGSGSGDAKSREPIFQLFSGEKQQRMMEELLRRGIQLTLEGDPEQRAIVERQRQQRQALETGISPLTAPLAHLTPARKRDSTTTTVASASMAVTTAPAAAASAMAPTAPSAGTTDTRKSTRKLTFSLPAKHKT</sequence>
<accession>A0AAD5LGU0</accession>
<evidence type="ECO:0000256" key="1">
    <source>
        <dbReference type="SAM" id="MobiDB-lite"/>
    </source>
</evidence>
<feature type="region of interest" description="Disordered" evidence="1">
    <location>
        <begin position="29"/>
        <end position="82"/>
    </location>
</feature>
<dbReference type="AlphaFoldDB" id="A0AAD5LGU0"/>